<accession>K0S5V9</accession>
<feature type="compositionally biased region" description="Basic and acidic residues" evidence="1">
    <location>
        <begin position="464"/>
        <end position="486"/>
    </location>
</feature>
<name>K0S5V9_THAOC</name>
<evidence type="ECO:0000256" key="1">
    <source>
        <dbReference type="SAM" id="MobiDB-lite"/>
    </source>
</evidence>
<dbReference type="OMA" id="DREEHEN"/>
<reference evidence="3 4" key="1">
    <citation type="journal article" date="2012" name="Genome Biol.">
        <title>Genome and low-iron response of an oceanic diatom adapted to chronic iron limitation.</title>
        <authorList>
            <person name="Lommer M."/>
            <person name="Specht M."/>
            <person name="Roy A.S."/>
            <person name="Kraemer L."/>
            <person name="Andreson R."/>
            <person name="Gutowska M.A."/>
            <person name="Wolf J."/>
            <person name="Bergner S.V."/>
            <person name="Schilhabel M.B."/>
            <person name="Klostermeier U.C."/>
            <person name="Beiko R.G."/>
            <person name="Rosenstiel P."/>
            <person name="Hippler M."/>
            <person name="Laroche J."/>
        </authorList>
    </citation>
    <scope>NUCLEOTIDE SEQUENCE [LARGE SCALE GENOMIC DNA]</scope>
    <source>
        <strain evidence="3 4">CCMP1005</strain>
    </source>
</reference>
<evidence type="ECO:0000313" key="4">
    <source>
        <dbReference type="Proteomes" id="UP000266841"/>
    </source>
</evidence>
<feature type="compositionally biased region" description="Basic and acidic residues" evidence="1">
    <location>
        <begin position="431"/>
        <end position="452"/>
    </location>
</feature>
<dbReference type="AlphaFoldDB" id="K0S5V9"/>
<dbReference type="PROSITE" id="PS51257">
    <property type="entry name" value="PROKAR_LIPOPROTEIN"/>
    <property type="match status" value="1"/>
</dbReference>
<keyword evidence="4" id="KW-1185">Reference proteome</keyword>
<feature type="region of interest" description="Disordered" evidence="1">
    <location>
        <begin position="71"/>
        <end position="129"/>
    </location>
</feature>
<organism evidence="3 4">
    <name type="scientific">Thalassiosira oceanica</name>
    <name type="common">Marine diatom</name>
    <dbReference type="NCBI Taxonomy" id="159749"/>
    <lineage>
        <taxon>Eukaryota</taxon>
        <taxon>Sar</taxon>
        <taxon>Stramenopiles</taxon>
        <taxon>Ochrophyta</taxon>
        <taxon>Bacillariophyta</taxon>
        <taxon>Coscinodiscophyceae</taxon>
        <taxon>Thalassiosirophycidae</taxon>
        <taxon>Thalassiosirales</taxon>
        <taxon>Thalassiosiraceae</taxon>
        <taxon>Thalassiosira</taxon>
    </lineage>
</organism>
<sequence>MRNRWMLCAALAAVAACSFVSFGVPVVTQQSHVLEHVAPQMPPVVGSRHAFRHLVGDEWEDDDDGHAFLVDENSTDVDGGPAVPTNADMTEPEETVETDTSKVATEDVLETEEASVNDEGNDEGNDEVAGGGLEMEVAEASDEDVDAAELEAEIETLNEEETKATDDDYVDGDPADGLNDVETQSKHKVDGVVIISEDIGEKESELNPDRPSDQPPPPPPLPPGSDEKGSDDVARAKSATSSKTLDGGHDSKSEDGETDDTIFDDLLRGFIFATFFSVLAICVYRACYFACVKCGVVPDERVVAARLRRLKLKNKRSFNRNIPPLDTRLWGEWMKQREGVGNPDEYFSGGVWDSSMDDIERGKENDAWDDDDSESSIGIEFENVNSIEMSKYHGVSSSDHVLEFGEGEELEDRSHDDRLFDNDGGQQLNRHASDFFNEHSRGGKPDKGRDKNTTTPSAFWDTPVEDKTESTAKDNSEPTKGDERQHVNAPDDDFFDALATAEPPSANVDDQEPETPSREESMSMSLIADENQGYAYDEETDLLGLRSDSPPPLDLELIEKQMVENMENAKLF</sequence>
<keyword evidence="2" id="KW-0732">Signal</keyword>
<gene>
    <name evidence="3" type="ORF">THAOC_18970</name>
</gene>
<dbReference type="OrthoDB" id="10643289at2759"/>
<feature type="signal peptide" evidence="2">
    <location>
        <begin position="1"/>
        <end position="23"/>
    </location>
</feature>
<evidence type="ECO:0000313" key="3">
    <source>
        <dbReference type="EMBL" id="EJK60635.1"/>
    </source>
</evidence>
<feature type="compositionally biased region" description="Basic and acidic residues" evidence="1">
    <location>
        <begin position="412"/>
        <end position="421"/>
    </location>
</feature>
<protein>
    <recommendedName>
        <fullName evidence="5">Transmembrane protein</fullName>
    </recommendedName>
</protein>
<proteinExistence type="predicted"/>
<comment type="caution">
    <text evidence="3">The sequence shown here is derived from an EMBL/GenBank/DDBJ whole genome shotgun (WGS) entry which is preliminary data.</text>
</comment>
<feature type="compositionally biased region" description="Basic and acidic residues" evidence="1">
    <location>
        <begin position="225"/>
        <end position="235"/>
    </location>
</feature>
<feature type="compositionally biased region" description="Basic and acidic residues" evidence="1">
    <location>
        <begin position="199"/>
        <end position="212"/>
    </location>
</feature>
<feature type="compositionally biased region" description="Acidic residues" evidence="1">
    <location>
        <begin position="107"/>
        <end position="126"/>
    </location>
</feature>
<feature type="chain" id="PRO_5003836853" description="Transmembrane protein" evidence="2">
    <location>
        <begin position="24"/>
        <end position="572"/>
    </location>
</feature>
<dbReference type="Proteomes" id="UP000266841">
    <property type="component" value="Unassembled WGS sequence"/>
</dbReference>
<feature type="region of interest" description="Disordered" evidence="1">
    <location>
        <begin position="156"/>
        <end position="257"/>
    </location>
</feature>
<feature type="compositionally biased region" description="Basic and acidic residues" evidence="1">
    <location>
        <begin position="246"/>
        <end position="255"/>
    </location>
</feature>
<dbReference type="eggNOG" id="ENOG502T7EA">
    <property type="taxonomic scope" value="Eukaryota"/>
</dbReference>
<dbReference type="EMBL" id="AGNL01020831">
    <property type="protein sequence ID" value="EJK60635.1"/>
    <property type="molecule type" value="Genomic_DNA"/>
</dbReference>
<feature type="region of interest" description="Disordered" evidence="1">
    <location>
        <begin position="406"/>
        <end position="523"/>
    </location>
</feature>
<evidence type="ECO:0008006" key="5">
    <source>
        <dbReference type="Google" id="ProtNLM"/>
    </source>
</evidence>
<evidence type="ECO:0000256" key="2">
    <source>
        <dbReference type="SAM" id="SignalP"/>
    </source>
</evidence>
<feature type="compositionally biased region" description="Pro residues" evidence="1">
    <location>
        <begin position="213"/>
        <end position="223"/>
    </location>
</feature>